<evidence type="ECO:0000256" key="10">
    <source>
        <dbReference type="ARBA" id="ARBA00023065"/>
    </source>
</evidence>
<dbReference type="PRINTS" id="PR00904">
    <property type="entry name" value="FRATAXIN"/>
</dbReference>
<accession>A0A0M3IHM8</accession>
<sequence length="167" mass="19069">MFIQRLLPLATIACRRNGVRIMRPGFSSCASASLVSEAEYERKANESLDSLSEYLDTFPEWLPCDDDFDVSYSMGVITAKVGRDKGTYVINKQTPNRQIWLSSPISGPKRQDLSHLTLLYCVSSQLMYDLIDDKWIYSHDGVSLDSLLNDEFRRLFGSDKIDFTKHL</sequence>
<dbReference type="PROSITE" id="PS01344">
    <property type="entry name" value="FRATAXIN_1"/>
    <property type="match status" value="1"/>
</dbReference>
<keyword evidence="8" id="KW-0560">Oxidoreductase</keyword>
<evidence type="ECO:0000256" key="1">
    <source>
        <dbReference type="ARBA" id="ARBA00004173"/>
    </source>
</evidence>
<keyword evidence="4" id="KW-0409">Iron storage</keyword>
<dbReference type="InterPro" id="IPR017789">
    <property type="entry name" value="Frataxin"/>
</dbReference>
<dbReference type="SUPFAM" id="SSF55387">
    <property type="entry name" value="Frataxin/Nqo15-like"/>
    <property type="match status" value="1"/>
</dbReference>
<evidence type="ECO:0000256" key="8">
    <source>
        <dbReference type="ARBA" id="ARBA00023002"/>
    </source>
</evidence>
<keyword evidence="13" id="KW-1185">Reference proteome</keyword>
<proteinExistence type="inferred from homology"/>
<evidence type="ECO:0000256" key="11">
    <source>
        <dbReference type="ARBA" id="ARBA00023128"/>
    </source>
</evidence>
<dbReference type="GO" id="GO:0006826">
    <property type="term" value="P:iron ion transport"/>
    <property type="evidence" value="ECO:0007669"/>
    <property type="project" value="UniProtKB-KW"/>
</dbReference>
<organism evidence="13 14">
    <name type="scientific">Ascaris lumbricoides</name>
    <name type="common">Giant roundworm</name>
    <dbReference type="NCBI Taxonomy" id="6252"/>
    <lineage>
        <taxon>Eukaryota</taxon>
        <taxon>Metazoa</taxon>
        <taxon>Ecdysozoa</taxon>
        <taxon>Nematoda</taxon>
        <taxon>Chromadorea</taxon>
        <taxon>Rhabditida</taxon>
        <taxon>Spirurina</taxon>
        <taxon>Ascaridomorpha</taxon>
        <taxon>Ascaridoidea</taxon>
        <taxon>Ascarididae</taxon>
        <taxon>Ascaris</taxon>
    </lineage>
</organism>
<reference evidence="14" key="1">
    <citation type="submission" date="2017-02" db="UniProtKB">
        <authorList>
            <consortium name="WormBaseParasite"/>
        </authorList>
    </citation>
    <scope>IDENTIFICATION</scope>
</reference>
<evidence type="ECO:0000256" key="6">
    <source>
        <dbReference type="ARBA" id="ARBA00022496"/>
    </source>
</evidence>
<dbReference type="PANTHER" id="PTHR16821">
    <property type="entry name" value="FRATAXIN"/>
    <property type="match status" value="1"/>
</dbReference>
<evidence type="ECO:0000313" key="13">
    <source>
        <dbReference type="Proteomes" id="UP000036681"/>
    </source>
</evidence>
<dbReference type="Gene3D" id="3.30.920.10">
    <property type="entry name" value="Frataxin/CyaY"/>
    <property type="match status" value="1"/>
</dbReference>
<dbReference type="Proteomes" id="UP000036681">
    <property type="component" value="Unplaced"/>
</dbReference>
<keyword evidence="5" id="KW-0813">Transport</keyword>
<evidence type="ECO:0000256" key="2">
    <source>
        <dbReference type="ARBA" id="ARBA00008183"/>
    </source>
</evidence>
<keyword evidence="7" id="KW-0809">Transit peptide</keyword>
<dbReference type="GO" id="GO:0016226">
    <property type="term" value="P:iron-sulfur cluster assembly"/>
    <property type="evidence" value="ECO:0007669"/>
    <property type="project" value="InterPro"/>
</dbReference>
<evidence type="ECO:0000256" key="5">
    <source>
        <dbReference type="ARBA" id="ARBA00022448"/>
    </source>
</evidence>
<dbReference type="GO" id="GO:0006879">
    <property type="term" value="P:intracellular iron ion homeostasis"/>
    <property type="evidence" value="ECO:0007669"/>
    <property type="project" value="UniProtKB-KW"/>
</dbReference>
<evidence type="ECO:0000256" key="7">
    <source>
        <dbReference type="ARBA" id="ARBA00022946"/>
    </source>
</evidence>
<dbReference type="GO" id="GO:0008198">
    <property type="term" value="F:ferrous iron binding"/>
    <property type="evidence" value="ECO:0007669"/>
    <property type="project" value="TreeGrafter"/>
</dbReference>
<protein>
    <recommendedName>
        <fullName evidence="3">ferroxidase</fullName>
        <ecNumber evidence="3">1.16.3.1</ecNumber>
    </recommendedName>
</protein>
<dbReference type="PROSITE" id="PS50810">
    <property type="entry name" value="FRATAXIN_2"/>
    <property type="match status" value="1"/>
</dbReference>
<dbReference type="InterPro" id="IPR020895">
    <property type="entry name" value="Frataxin_CS"/>
</dbReference>
<comment type="similarity">
    <text evidence="2">Belongs to the frataxin family.</text>
</comment>
<dbReference type="PANTHER" id="PTHR16821:SF2">
    <property type="entry name" value="FRATAXIN, MITOCHONDRIAL"/>
    <property type="match status" value="1"/>
</dbReference>
<dbReference type="GO" id="GO:0034986">
    <property type="term" value="F:iron chaperone activity"/>
    <property type="evidence" value="ECO:0007669"/>
    <property type="project" value="TreeGrafter"/>
</dbReference>
<dbReference type="SMART" id="SM01219">
    <property type="entry name" value="Frataxin_Cyay"/>
    <property type="match status" value="1"/>
</dbReference>
<keyword evidence="10" id="KW-0406">Ion transport</keyword>
<name>A0A0M3IHM8_ASCLU</name>
<keyword evidence="6" id="KW-0410">Iron transport</keyword>
<dbReference type="NCBIfam" id="TIGR03422">
    <property type="entry name" value="mito_frataxin"/>
    <property type="match status" value="1"/>
</dbReference>
<dbReference type="InterPro" id="IPR002908">
    <property type="entry name" value="Frataxin/CyaY"/>
</dbReference>
<dbReference type="GO" id="GO:0005739">
    <property type="term" value="C:mitochondrion"/>
    <property type="evidence" value="ECO:0007669"/>
    <property type="project" value="UniProtKB-SubCell"/>
</dbReference>
<dbReference type="WBParaSite" id="ALUE_0001793601-mRNA-1">
    <property type="protein sequence ID" value="ALUE_0001793601-mRNA-1"/>
    <property type="gene ID" value="ALUE_0001793601"/>
</dbReference>
<keyword evidence="11" id="KW-0496">Mitochondrion</keyword>
<comment type="subcellular location">
    <subcellularLocation>
        <location evidence="1">Mitochondrion</location>
    </subcellularLocation>
</comment>
<dbReference type="EC" id="1.16.3.1" evidence="3"/>
<dbReference type="AlphaFoldDB" id="A0A0M3IHM8"/>
<evidence type="ECO:0000256" key="9">
    <source>
        <dbReference type="ARBA" id="ARBA00023004"/>
    </source>
</evidence>
<evidence type="ECO:0000313" key="14">
    <source>
        <dbReference type="WBParaSite" id="ALUE_0001793601-mRNA-1"/>
    </source>
</evidence>
<dbReference type="InterPro" id="IPR036524">
    <property type="entry name" value="Frataxin/CyaY_sf"/>
</dbReference>
<dbReference type="GO" id="GO:0008199">
    <property type="term" value="F:ferric iron binding"/>
    <property type="evidence" value="ECO:0007669"/>
    <property type="project" value="InterPro"/>
</dbReference>
<dbReference type="GO" id="GO:0004322">
    <property type="term" value="F:ferroxidase activity"/>
    <property type="evidence" value="ECO:0007669"/>
    <property type="project" value="UniProtKB-EC"/>
</dbReference>
<evidence type="ECO:0000256" key="4">
    <source>
        <dbReference type="ARBA" id="ARBA00022434"/>
    </source>
</evidence>
<evidence type="ECO:0000256" key="3">
    <source>
        <dbReference type="ARBA" id="ARBA00013107"/>
    </source>
</evidence>
<comment type="catalytic activity">
    <reaction evidence="12">
        <text>4 Fe(2+) + O2 + 4 H(+) = 4 Fe(3+) + 2 H2O</text>
        <dbReference type="Rhea" id="RHEA:11148"/>
        <dbReference type="ChEBI" id="CHEBI:15377"/>
        <dbReference type="ChEBI" id="CHEBI:15378"/>
        <dbReference type="ChEBI" id="CHEBI:15379"/>
        <dbReference type="ChEBI" id="CHEBI:29033"/>
        <dbReference type="ChEBI" id="CHEBI:29034"/>
        <dbReference type="EC" id="1.16.3.1"/>
    </reaction>
</comment>
<dbReference type="GO" id="GO:0051537">
    <property type="term" value="F:2 iron, 2 sulfur cluster binding"/>
    <property type="evidence" value="ECO:0007669"/>
    <property type="project" value="TreeGrafter"/>
</dbReference>
<evidence type="ECO:0000256" key="12">
    <source>
        <dbReference type="ARBA" id="ARBA00047990"/>
    </source>
</evidence>
<keyword evidence="9" id="KW-0408">Iron</keyword>
<dbReference type="Pfam" id="PF01491">
    <property type="entry name" value="Frataxin_Cyay"/>
    <property type="match status" value="1"/>
</dbReference>